<dbReference type="SUPFAM" id="SSF51215">
    <property type="entry name" value="Regulatory protein AraC"/>
    <property type="match status" value="1"/>
</dbReference>
<keyword evidence="3" id="KW-0804">Transcription</keyword>
<dbReference type="RefSeq" id="WP_283229921.1">
    <property type="nucleotide sequence ID" value="NZ_JASGBQ010000002.1"/>
</dbReference>
<proteinExistence type="predicted"/>
<keyword evidence="2" id="KW-0238">DNA-binding</keyword>
<dbReference type="InterPro" id="IPR020449">
    <property type="entry name" value="Tscrpt_reg_AraC-type_HTH"/>
</dbReference>
<keyword evidence="1" id="KW-0805">Transcription regulation</keyword>
<dbReference type="GO" id="GO:0003700">
    <property type="term" value="F:DNA-binding transcription factor activity"/>
    <property type="evidence" value="ECO:0007669"/>
    <property type="project" value="InterPro"/>
</dbReference>
<evidence type="ECO:0000259" key="4">
    <source>
        <dbReference type="PROSITE" id="PS01124"/>
    </source>
</evidence>
<evidence type="ECO:0000256" key="1">
    <source>
        <dbReference type="ARBA" id="ARBA00023015"/>
    </source>
</evidence>
<protein>
    <submittedName>
        <fullName evidence="5">AraC family transcriptional regulator</fullName>
    </submittedName>
</protein>
<evidence type="ECO:0000256" key="2">
    <source>
        <dbReference type="ARBA" id="ARBA00023125"/>
    </source>
</evidence>
<comment type="caution">
    <text evidence="5">The sequence shown here is derived from an EMBL/GenBank/DDBJ whole genome shotgun (WGS) entry which is preliminary data.</text>
</comment>
<evidence type="ECO:0000313" key="5">
    <source>
        <dbReference type="EMBL" id="MDI9241411.1"/>
    </source>
</evidence>
<gene>
    <name evidence="5" type="ORF">QJ036_02825</name>
</gene>
<dbReference type="InterPro" id="IPR003313">
    <property type="entry name" value="AraC-bd"/>
</dbReference>
<dbReference type="PANTHER" id="PTHR43280:SF28">
    <property type="entry name" value="HTH-TYPE TRANSCRIPTIONAL ACTIVATOR RHAS"/>
    <property type="match status" value="1"/>
</dbReference>
<dbReference type="Pfam" id="PF12833">
    <property type="entry name" value="HTH_18"/>
    <property type="match status" value="1"/>
</dbReference>
<dbReference type="PROSITE" id="PS01124">
    <property type="entry name" value="HTH_ARAC_FAMILY_2"/>
    <property type="match status" value="1"/>
</dbReference>
<dbReference type="CDD" id="cd02209">
    <property type="entry name" value="cupin_XRE_C"/>
    <property type="match status" value="1"/>
</dbReference>
<dbReference type="PANTHER" id="PTHR43280">
    <property type="entry name" value="ARAC-FAMILY TRANSCRIPTIONAL REGULATOR"/>
    <property type="match status" value="1"/>
</dbReference>
<dbReference type="PRINTS" id="PR00032">
    <property type="entry name" value="HTHARAC"/>
</dbReference>
<organism evidence="5 6">
    <name type="scientific">Fusibacillus kribbianus</name>
    <dbReference type="NCBI Taxonomy" id="3044208"/>
    <lineage>
        <taxon>Bacteria</taxon>
        <taxon>Bacillati</taxon>
        <taxon>Bacillota</taxon>
        <taxon>Clostridia</taxon>
        <taxon>Lachnospirales</taxon>
        <taxon>Lachnospiraceae</taxon>
        <taxon>Fusibacillus</taxon>
    </lineage>
</organism>
<dbReference type="SUPFAM" id="SSF46689">
    <property type="entry name" value="Homeodomain-like"/>
    <property type="match status" value="2"/>
</dbReference>
<sequence length="296" mass="33906">MQKRIIYTDKNMRELNRTLDGRFPLRVEHERLSDFLHSTALFHWHPEVEFALVTDGSVICQINDTPCRLTAGDGIFFNTNVLHAYLPDGKNDCLYKAILFDPVLLGQPGSFIFEEMITPLLSNSNLTGLPLSSTVDWQRELLSIIKEIALLDLNRASFLQLRFLELLSRLWRILYENTMETVTDHSRSGKDIARMKQAMTYIQQSYGSLITLDDIADACTLSQSECCRLFRRILHQSPMEYVISCRIEKSLPLLADGRLPITEIAGMTGFQSSSYFAETFKKQTGMTPSAYRKQFL</sequence>
<dbReference type="InterPro" id="IPR037923">
    <property type="entry name" value="HTH-like"/>
</dbReference>
<dbReference type="InterPro" id="IPR009057">
    <property type="entry name" value="Homeodomain-like_sf"/>
</dbReference>
<dbReference type="GO" id="GO:0043565">
    <property type="term" value="F:sequence-specific DNA binding"/>
    <property type="evidence" value="ECO:0007669"/>
    <property type="project" value="InterPro"/>
</dbReference>
<dbReference type="Gene3D" id="2.60.120.10">
    <property type="entry name" value="Jelly Rolls"/>
    <property type="match status" value="1"/>
</dbReference>
<keyword evidence="6" id="KW-1185">Reference proteome</keyword>
<name>A0AAP4B7P1_9FIRM</name>
<dbReference type="InterPro" id="IPR018060">
    <property type="entry name" value="HTH_AraC"/>
</dbReference>
<dbReference type="Proteomes" id="UP001300383">
    <property type="component" value="Unassembled WGS sequence"/>
</dbReference>
<evidence type="ECO:0000256" key="3">
    <source>
        <dbReference type="ARBA" id="ARBA00023163"/>
    </source>
</evidence>
<feature type="domain" description="HTH araC/xylS-type" evidence="4">
    <location>
        <begin position="196"/>
        <end position="294"/>
    </location>
</feature>
<dbReference type="Pfam" id="PF02311">
    <property type="entry name" value="AraC_binding"/>
    <property type="match status" value="1"/>
</dbReference>
<dbReference type="InterPro" id="IPR014710">
    <property type="entry name" value="RmlC-like_jellyroll"/>
</dbReference>
<dbReference type="SMART" id="SM00342">
    <property type="entry name" value="HTH_ARAC"/>
    <property type="match status" value="1"/>
</dbReference>
<dbReference type="Gene3D" id="1.10.10.60">
    <property type="entry name" value="Homeodomain-like"/>
    <property type="match status" value="2"/>
</dbReference>
<dbReference type="EMBL" id="JASGBQ010000002">
    <property type="protein sequence ID" value="MDI9241411.1"/>
    <property type="molecule type" value="Genomic_DNA"/>
</dbReference>
<accession>A0AAP4B7P1</accession>
<reference evidence="5 6" key="1">
    <citation type="submission" date="2023-05" db="EMBL/GenBank/DDBJ databases">
        <title>[ruminococcus] sp. nov., isolated from a pig farm feces dump.</title>
        <authorList>
            <person name="Chang Y.-H."/>
        </authorList>
    </citation>
    <scope>NUCLEOTIDE SEQUENCE [LARGE SCALE GENOMIC DNA]</scope>
    <source>
        <strain evidence="5 6">YH-rum2234</strain>
    </source>
</reference>
<evidence type="ECO:0000313" key="6">
    <source>
        <dbReference type="Proteomes" id="UP001300383"/>
    </source>
</evidence>
<dbReference type="AlphaFoldDB" id="A0AAP4B7P1"/>